<accession>A0A3N4LGI9</accession>
<protein>
    <submittedName>
        <fullName evidence="2">Uncharacterized protein</fullName>
    </submittedName>
</protein>
<dbReference type="SUPFAM" id="SSF52309">
    <property type="entry name" value="N-(deoxy)ribosyltransferase-like"/>
    <property type="match status" value="1"/>
</dbReference>
<dbReference type="Proteomes" id="UP000267821">
    <property type="component" value="Unassembled WGS sequence"/>
</dbReference>
<dbReference type="OrthoDB" id="10425331at2759"/>
<reference evidence="2 3" key="1">
    <citation type="journal article" date="2018" name="Nat. Ecol. Evol.">
        <title>Pezizomycetes genomes reveal the molecular basis of ectomycorrhizal truffle lifestyle.</title>
        <authorList>
            <person name="Murat C."/>
            <person name="Payen T."/>
            <person name="Noel B."/>
            <person name="Kuo A."/>
            <person name="Morin E."/>
            <person name="Chen J."/>
            <person name="Kohler A."/>
            <person name="Krizsan K."/>
            <person name="Balestrini R."/>
            <person name="Da Silva C."/>
            <person name="Montanini B."/>
            <person name="Hainaut M."/>
            <person name="Levati E."/>
            <person name="Barry K.W."/>
            <person name="Belfiori B."/>
            <person name="Cichocki N."/>
            <person name="Clum A."/>
            <person name="Dockter R.B."/>
            <person name="Fauchery L."/>
            <person name="Guy J."/>
            <person name="Iotti M."/>
            <person name="Le Tacon F."/>
            <person name="Lindquist E.A."/>
            <person name="Lipzen A."/>
            <person name="Malagnac F."/>
            <person name="Mello A."/>
            <person name="Molinier V."/>
            <person name="Miyauchi S."/>
            <person name="Poulain J."/>
            <person name="Riccioni C."/>
            <person name="Rubini A."/>
            <person name="Sitrit Y."/>
            <person name="Splivallo R."/>
            <person name="Traeger S."/>
            <person name="Wang M."/>
            <person name="Zifcakova L."/>
            <person name="Wipf D."/>
            <person name="Zambonelli A."/>
            <person name="Paolocci F."/>
            <person name="Nowrousian M."/>
            <person name="Ottonello S."/>
            <person name="Baldrian P."/>
            <person name="Spatafora J.W."/>
            <person name="Henrissat B."/>
            <person name="Nagy L.G."/>
            <person name="Aury J.M."/>
            <person name="Wincker P."/>
            <person name="Grigoriev I.V."/>
            <person name="Bonfante P."/>
            <person name="Martin F.M."/>
        </authorList>
    </citation>
    <scope>NUCLEOTIDE SEQUENCE [LARGE SCALE GENOMIC DNA]</scope>
    <source>
        <strain evidence="2 3">ATCC MYA-4762</strain>
    </source>
</reference>
<feature type="signal peptide" evidence="1">
    <location>
        <begin position="1"/>
        <end position="25"/>
    </location>
</feature>
<sequence length="246" mass="27677">MMFKPPSFLFPTLFLFGFLLNSVTCVVLKTQQQYIDLFNTLGDNFYKDRLLFFTGSDARSQIESFQRGWEAKLTQLCIENRPKEVLVLGDVLKLVKEEKPLPSDPDWDNFWALTSHAFATVASGTVYVLVPSDLTKWGNFYPKVERDILIANPKVQNVFELEFDGPKKGQVTKVVKGTKEFDSVDLLTAKEYEAMLGVTALENLNQEVPKLTPQQEARKAALFAKLEKRRNARETGGSGPSGGSVQ</sequence>
<dbReference type="EMBL" id="ML121556">
    <property type="protein sequence ID" value="RPB21846.1"/>
    <property type="molecule type" value="Genomic_DNA"/>
</dbReference>
<dbReference type="InParanoid" id="A0A3N4LGI9"/>
<keyword evidence="1" id="KW-0732">Signal</keyword>
<evidence type="ECO:0000313" key="3">
    <source>
        <dbReference type="Proteomes" id="UP000267821"/>
    </source>
</evidence>
<evidence type="ECO:0000313" key="2">
    <source>
        <dbReference type="EMBL" id="RPB21846.1"/>
    </source>
</evidence>
<dbReference type="AlphaFoldDB" id="A0A3N4LGI9"/>
<proteinExistence type="predicted"/>
<name>A0A3N4LGI9_9PEZI</name>
<organism evidence="2 3">
    <name type="scientific">Terfezia boudieri ATCC MYA-4762</name>
    <dbReference type="NCBI Taxonomy" id="1051890"/>
    <lineage>
        <taxon>Eukaryota</taxon>
        <taxon>Fungi</taxon>
        <taxon>Dikarya</taxon>
        <taxon>Ascomycota</taxon>
        <taxon>Pezizomycotina</taxon>
        <taxon>Pezizomycetes</taxon>
        <taxon>Pezizales</taxon>
        <taxon>Pezizaceae</taxon>
        <taxon>Terfezia</taxon>
    </lineage>
</organism>
<gene>
    <name evidence="2" type="ORF">L211DRAFT_840205</name>
</gene>
<evidence type="ECO:0000256" key="1">
    <source>
        <dbReference type="SAM" id="SignalP"/>
    </source>
</evidence>
<keyword evidence="3" id="KW-1185">Reference proteome</keyword>
<feature type="chain" id="PRO_5018080013" evidence="1">
    <location>
        <begin position="26"/>
        <end position="246"/>
    </location>
</feature>